<sequence length="896" mass="95575">MEHPQETEVPRMDPDRIDQHVDWLRRLARSLVHDVSLAEDLVQETALAALQAPPLLSEGSPRPWLSRVLRRRAADAARRATGRGDLAAWKGEELRREASASASKELVSEVETGQRLARLVLGMAEPTRSTLLLRFWEGLPPRKIAQRQGVPVATVKSRLARGLERLRLELDQESGGDRTAWLLAVLPMARDVRSAATITVLGGIGMNVKILSVVAGAAIISGTLYLAYPSPADQEEREAATSPRAVKTDEGPLPDEGQAANEPSIMGETPGSRESISLGEAGPGPSPPASAPIYSIEGQVLRADAIPVAGVRIQSVQSARVQVEGRPRAEDSFPDAATSGPQGRFMMETALASGSLQASVGGGWVTVRPGVFRVESGEEPLVIVASAIDLAGTVVDDWGAGVPGIEVILDLPADFVTRFDASTARSLRRDWRTTTDDEGAFRMTDVPAASGATLEATTIEGASAQIEAPVTTQEGLRITLAEPPIPEGTRLSGRVLLSTGVGAAAARIAMGDEMVRADEDGRFEIDLARSGDVSELRAIAFGTQPETFPRPGDTAGPRRGWPEDVEIRLRRASMSIAGEVVDAEGNPKAGARVWLHDPTEFGVLGAYPVRAEGLASGLGDPFEAARSRGELRRSREPQESSSATGVGESTSMLPYVLTDDRGRFEVTGLLDRSYVLNVLGPNLDFGFQSDPLRAGSRGVVLRVPTGGVYPEIRGRLVTRRGDPLPGVNVTPWVTALSKDLSVQGGSSSVTRFFYGGGVRSDDEGRFTLRSIPQSHVNFWIAGDGVTPLSVSVEEVDDPLDFLIEMAARIEVSVQILDPSLGIDGVTVQGFDGEPQEILRLFADGSSNMLRLPVEAGRTGVFALTTDADTITLMRGSEAVESIPLDGDTETVQEILR</sequence>
<gene>
    <name evidence="8" type="primary">fecI_1</name>
    <name evidence="8" type="ORF">Poly30_18700</name>
</gene>
<dbReference type="GO" id="GO:0003677">
    <property type="term" value="F:DNA binding"/>
    <property type="evidence" value="ECO:0007669"/>
    <property type="project" value="InterPro"/>
</dbReference>
<evidence type="ECO:0000259" key="6">
    <source>
        <dbReference type="Pfam" id="PF04542"/>
    </source>
</evidence>
<dbReference type="InterPro" id="IPR036388">
    <property type="entry name" value="WH-like_DNA-bd_sf"/>
</dbReference>
<feature type="domain" description="RNA polymerase sigma factor 70 region 4 type 2" evidence="7">
    <location>
        <begin position="114"/>
        <end position="166"/>
    </location>
</feature>
<evidence type="ECO:0000256" key="4">
    <source>
        <dbReference type="ARBA" id="ARBA00023163"/>
    </source>
</evidence>
<keyword evidence="2" id="KW-0805">Transcription regulation</keyword>
<dbReference type="Pfam" id="PF08281">
    <property type="entry name" value="Sigma70_r4_2"/>
    <property type="match status" value="1"/>
</dbReference>
<evidence type="ECO:0000313" key="8">
    <source>
        <dbReference type="EMBL" id="QDV06361.1"/>
    </source>
</evidence>
<protein>
    <submittedName>
        <fullName evidence="8">Putative RNA polymerase sigma factor FecI</fullName>
    </submittedName>
</protein>
<dbReference type="InterPro" id="IPR008969">
    <property type="entry name" value="CarboxyPept-like_regulatory"/>
</dbReference>
<dbReference type="Gene3D" id="1.10.10.10">
    <property type="entry name" value="Winged helix-like DNA-binding domain superfamily/Winged helix DNA-binding domain"/>
    <property type="match status" value="1"/>
</dbReference>
<dbReference type="NCBIfam" id="TIGR02937">
    <property type="entry name" value="sigma70-ECF"/>
    <property type="match status" value="1"/>
</dbReference>
<dbReference type="GO" id="GO:0006352">
    <property type="term" value="P:DNA-templated transcription initiation"/>
    <property type="evidence" value="ECO:0007669"/>
    <property type="project" value="InterPro"/>
</dbReference>
<feature type="compositionally biased region" description="Polar residues" evidence="5">
    <location>
        <begin position="639"/>
        <end position="648"/>
    </location>
</feature>
<evidence type="ECO:0000259" key="7">
    <source>
        <dbReference type="Pfam" id="PF08281"/>
    </source>
</evidence>
<evidence type="ECO:0000256" key="1">
    <source>
        <dbReference type="ARBA" id="ARBA00010641"/>
    </source>
</evidence>
<dbReference type="InterPro" id="IPR039425">
    <property type="entry name" value="RNA_pol_sigma-70-like"/>
</dbReference>
<dbReference type="SUPFAM" id="SSF49464">
    <property type="entry name" value="Carboxypeptidase regulatory domain-like"/>
    <property type="match status" value="1"/>
</dbReference>
<dbReference type="InterPro" id="IPR014284">
    <property type="entry name" value="RNA_pol_sigma-70_dom"/>
</dbReference>
<reference evidence="8 9" key="1">
    <citation type="submission" date="2019-02" db="EMBL/GenBank/DDBJ databases">
        <title>Deep-cultivation of Planctomycetes and their phenomic and genomic characterization uncovers novel biology.</title>
        <authorList>
            <person name="Wiegand S."/>
            <person name="Jogler M."/>
            <person name="Boedeker C."/>
            <person name="Pinto D."/>
            <person name="Vollmers J."/>
            <person name="Rivas-Marin E."/>
            <person name="Kohn T."/>
            <person name="Peeters S.H."/>
            <person name="Heuer A."/>
            <person name="Rast P."/>
            <person name="Oberbeckmann S."/>
            <person name="Bunk B."/>
            <person name="Jeske O."/>
            <person name="Meyerdierks A."/>
            <person name="Storesund J.E."/>
            <person name="Kallscheuer N."/>
            <person name="Luecker S."/>
            <person name="Lage O.M."/>
            <person name="Pohl T."/>
            <person name="Merkel B.J."/>
            <person name="Hornburger P."/>
            <person name="Mueller R.-W."/>
            <person name="Bruemmer F."/>
            <person name="Labrenz M."/>
            <person name="Spormann A.M."/>
            <person name="Op den Camp H."/>
            <person name="Overmann J."/>
            <person name="Amann R."/>
            <person name="Jetten M.S.M."/>
            <person name="Mascher T."/>
            <person name="Medema M.H."/>
            <person name="Devos D.P."/>
            <person name="Kaster A.-K."/>
            <person name="Ovreas L."/>
            <person name="Rohde M."/>
            <person name="Galperin M.Y."/>
            <person name="Jogler C."/>
        </authorList>
    </citation>
    <scope>NUCLEOTIDE SEQUENCE [LARGE SCALE GENOMIC DNA]</scope>
    <source>
        <strain evidence="8 9">Poly30</strain>
    </source>
</reference>
<evidence type="ECO:0000256" key="2">
    <source>
        <dbReference type="ARBA" id="ARBA00023015"/>
    </source>
</evidence>
<dbReference type="CDD" id="cd06171">
    <property type="entry name" value="Sigma70_r4"/>
    <property type="match status" value="1"/>
</dbReference>
<feature type="region of interest" description="Disordered" evidence="5">
    <location>
        <begin position="322"/>
        <end position="341"/>
    </location>
</feature>
<feature type="region of interest" description="Disordered" evidence="5">
    <location>
        <begin position="235"/>
        <end position="291"/>
    </location>
</feature>
<comment type="similarity">
    <text evidence="1">Belongs to the sigma-70 factor family. ECF subfamily.</text>
</comment>
<dbReference type="GO" id="GO:0016987">
    <property type="term" value="F:sigma factor activity"/>
    <property type="evidence" value="ECO:0007669"/>
    <property type="project" value="UniProtKB-KW"/>
</dbReference>
<keyword evidence="3" id="KW-0731">Sigma factor</keyword>
<evidence type="ECO:0000313" key="9">
    <source>
        <dbReference type="Proteomes" id="UP000320390"/>
    </source>
</evidence>
<dbReference type="PANTHER" id="PTHR43133:SF63">
    <property type="entry name" value="RNA POLYMERASE SIGMA FACTOR FECI-RELATED"/>
    <property type="match status" value="1"/>
</dbReference>
<dbReference type="InterPro" id="IPR013249">
    <property type="entry name" value="RNA_pol_sigma70_r4_t2"/>
</dbReference>
<dbReference type="InterPro" id="IPR007627">
    <property type="entry name" value="RNA_pol_sigma70_r2"/>
</dbReference>
<evidence type="ECO:0000256" key="3">
    <source>
        <dbReference type="ARBA" id="ARBA00023082"/>
    </source>
</evidence>
<name>A0A518EQK0_9BACT</name>
<dbReference type="AlphaFoldDB" id="A0A518EQK0"/>
<organism evidence="8 9">
    <name type="scientific">Saltatorellus ferox</name>
    <dbReference type="NCBI Taxonomy" id="2528018"/>
    <lineage>
        <taxon>Bacteria</taxon>
        <taxon>Pseudomonadati</taxon>
        <taxon>Planctomycetota</taxon>
        <taxon>Planctomycetia</taxon>
        <taxon>Planctomycetia incertae sedis</taxon>
        <taxon>Saltatorellus</taxon>
    </lineage>
</organism>
<feature type="domain" description="RNA polymerase sigma-70 region 2" evidence="6">
    <location>
        <begin position="17"/>
        <end position="81"/>
    </location>
</feature>
<dbReference type="RefSeq" id="WP_419191160.1">
    <property type="nucleotide sequence ID" value="NZ_CP036434.1"/>
</dbReference>
<dbReference type="SUPFAM" id="SSF88659">
    <property type="entry name" value="Sigma3 and sigma4 domains of RNA polymerase sigma factors"/>
    <property type="match status" value="1"/>
</dbReference>
<evidence type="ECO:0000256" key="5">
    <source>
        <dbReference type="SAM" id="MobiDB-lite"/>
    </source>
</evidence>
<dbReference type="Gene3D" id="1.10.1740.10">
    <property type="match status" value="1"/>
</dbReference>
<accession>A0A518EQK0</accession>
<feature type="region of interest" description="Disordered" evidence="5">
    <location>
        <begin position="618"/>
        <end position="648"/>
    </location>
</feature>
<dbReference type="InterPro" id="IPR013324">
    <property type="entry name" value="RNA_pol_sigma_r3/r4-like"/>
</dbReference>
<proteinExistence type="inferred from homology"/>
<keyword evidence="4" id="KW-0804">Transcription</keyword>
<dbReference type="EMBL" id="CP036434">
    <property type="protein sequence ID" value="QDV06361.1"/>
    <property type="molecule type" value="Genomic_DNA"/>
</dbReference>
<dbReference type="PANTHER" id="PTHR43133">
    <property type="entry name" value="RNA POLYMERASE ECF-TYPE SIGMA FACTO"/>
    <property type="match status" value="1"/>
</dbReference>
<dbReference type="Proteomes" id="UP000320390">
    <property type="component" value="Chromosome"/>
</dbReference>
<dbReference type="SUPFAM" id="SSF88946">
    <property type="entry name" value="Sigma2 domain of RNA polymerase sigma factors"/>
    <property type="match status" value="1"/>
</dbReference>
<feature type="compositionally biased region" description="Basic and acidic residues" evidence="5">
    <location>
        <begin position="623"/>
        <end position="638"/>
    </location>
</feature>
<keyword evidence="9" id="KW-1185">Reference proteome</keyword>
<dbReference type="InterPro" id="IPR013325">
    <property type="entry name" value="RNA_pol_sigma_r2"/>
</dbReference>
<dbReference type="Pfam" id="PF04542">
    <property type="entry name" value="Sigma70_r2"/>
    <property type="match status" value="1"/>
</dbReference>